<dbReference type="EMBL" id="CP006987">
    <property type="protein sequence ID" value="AIC29719.1"/>
    <property type="molecule type" value="Genomic_DNA"/>
</dbReference>
<dbReference type="PANTHER" id="PTHR44688:SF16">
    <property type="entry name" value="DNA-BINDING TRANSCRIPTIONAL ACTIVATOR DEVR_DOSR"/>
    <property type="match status" value="1"/>
</dbReference>
<dbReference type="Proteomes" id="UP000027180">
    <property type="component" value="Plasmid pRetIE4771a"/>
</dbReference>
<evidence type="ECO:0000259" key="4">
    <source>
        <dbReference type="PROSITE" id="PS50043"/>
    </source>
</evidence>
<keyword evidence="3" id="KW-0804">Transcription</keyword>
<evidence type="ECO:0000256" key="3">
    <source>
        <dbReference type="ARBA" id="ARBA00023163"/>
    </source>
</evidence>
<keyword evidence="2" id="KW-0238">DNA-binding</keyword>
<sequence length="239" mass="26971">MGRVRLNDALRNLIDTVEASQDEVSIKMALRNFGAAFGLERYAYLEASGAEVRTFNNYPKEWQETYLSGHYSRIDPVVTEAKRRREAFGWTADNWPARGMSDLRKFREQAVDHGLRSGVTIGTDGSFGSHLMLTFATSEARTDLVEMQQTFQALQALLVVHYRLRFIAARTQLAPKRTLSPREMTCLLWATKGKTAPETAMLTGINARTVQHYLDKAREKFDAQSVPQLVAIAKDRGLV</sequence>
<protein>
    <submittedName>
        <fullName evidence="5">Transcriptional regulator TraR 1</fullName>
    </submittedName>
</protein>
<gene>
    <name evidence="5" type="primary">traR-1</name>
    <name evidence="5" type="ORF">IE4771_PA00213</name>
</gene>
<dbReference type="CDD" id="cd06170">
    <property type="entry name" value="LuxR_C_like"/>
    <property type="match status" value="1"/>
</dbReference>
<proteinExistence type="predicted"/>
<name>A0A060I7K7_RHIET</name>
<dbReference type="PROSITE" id="PS50043">
    <property type="entry name" value="HTH_LUXR_2"/>
    <property type="match status" value="1"/>
</dbReference>
<dbReference type="InterPro" id="IPR036693">
    <property type="entry name" value="TF_LuxR_autoind-bd_dom_sf"/>
</dbReference>
<dbReference type="OrthoDB" id="9803630at2"/>
<feature type="domain" description="HTH luxR-type" evidence="4">
    <location>
        <begin position="172"/>
        <end position="237"/>
    </location>
</feature>
<dbReference type="InterPro" id="IPR005143">
    <property type="entry name" value="TF_LuxR_autoind-bd_dom"/>
</dbReference>
<dbReference type="SUPFAM" id="SSF75516">
    <property type="entry name" value="Pheromone-binding domain of LuxR-like quorum-sensing transcription factors"/>
    <property type="match status" value="1"/>
</dbReference>
<reference evidence="5 6" key="1">
    <citation type="submission" date="2013-12" db="EMBL/GenBank/DDBJ databases">
        <title>Complete genome sequence of Rhizobium etli bv. mimosae IE4771.</title>
        <authorList>
            <person name="Bustos P."/>
            <person name="Santamaria R.I."/>
            <person name="Lozano L."/>
            <person name="Ormeno-Orrillo E."/>
            <person name="Rogel M.A."/>
            <person name="Romero D."/>
            <person name="Cevallos M.A."/>
            <person name="Martinez-Romero E."/>
            <person name="Gonzalez V."/>
        </authorList>
    </citation>
    <scope>NUCLEOTIDE SEQUENCE [LARGE SCALE GENOMIC DNA]</scope>
    <source>
        <strain evidence="5 6">IE4771</strain>
        <plasmid evidence="6">Plasmid pRetIE4771a</plasmid>
    </source>
</reference>
<dbReference type="Gene3D" id="3.30.450.80">
    <property type="entry name" value="Transcription factor LuxR-like, autoinducer-binding domain"/>
    <property type="match status" value="1"/>
</dbReference>
<dbReference type="GO" id="GO:0006355">
    <property type="term" value="P:regulation of DNA-templated transcription"/>
    <property type="evidence" value="ECO:0007669"/>
    <property type="project" value="InterPro"/>
</dbReference>
<dbReference type="Pfam" id="PF00196">
    <property type="entry name" value="GerE"/>
    <property type="match status" value="1"/>
</dbReference>
<evidence type="ECO:0000313" key="5">
    <source>
        <dbReference type="EMBL" id="AIC29719.1"/>
    </source>
</evidence>
<dbReference type="GO" id="GO:0003677">
    <property type="term" value="F:DNA binding"/>
    <property type="evidence" value="ECO:0007669"/>
    <property type="project" value="UniProtKB-KW"/>
</dbReference>
<keyword evidence="1" id="KW-0805">Transcription regulation</keyword>
<dbReference type="Pfam" id="PF03472">
    <property type="entry name" value="Autoind_bind"/>
    <property type="match status" value="1"/>
</dbReference>
<dbReference type="AlphaFoldDB" id="A0A060I7K7"/>
<dbReference type="PANTHER" id="PTHR44688">
    <property type="entry name" value="DNA-BINDING TRANSCRIPTIONAL ACTIVATOR DEVR_DOSR"/>
    <property type="match status" value="1"/>
</dbReference>
<dbReference type="SMART" id="SM00421">
    <property type="entry name" value="HTH_LUXR"/>
    <property type="match status" value="1"/>
</dbReference>
<dbReference type="HOGENOM" id="CLU_072786_5_1_5"/>
<dbReference type="Gene3D" id="1.10.10.10">
    <property type="entry name" value="Winged helix-like DNA-binding domain superfamily/Winged helix DNA-binding domain"/>
    <property type="match status" value="1"/>
</dbReference>
<geneLocation type="plasmid" evidence="5 6">
    <name>pRetIE4771a</name>
</geneLocation>
<evidence type="ECO:0000256" key="2">
    <source>
        <dbReference type="ARBA" id="ARBA00023125"/>
    </source>
</evidence>
<keyword evidence="5" id="KW-0614">Plasmid</keyword>
<dbReference type="InterPro" id="IPR000792">
    <property type="entry name" value="Tscrpt_reg_LuxR_C"/>
</dbReference>
<evidence type="ECO:0000256" key="1">
    <source>
        <dbReference type="ARBA" id="ARBA00023015"/>
    </source>
</evidence>
<dbReference type="KEGG" id="rei:IE4771_PA00213"/>
<evidence type="ECO:0000313" key="6">
    <source>
        <dbReference type="Proteomes" id="UP000027180"/>
    </source>
</evidence>
<dbReference type="InterPro" id="IPR036388">
    <property type="entry name" value="WH-like_DNA-bd_sf"/>
</dbReference>
<dbReference type="InterPro" id="IPR016032">
    <property type="entry name" value="Sig_transdc_resp-reg_C-effctor"/>
</dbReference>
<organism evidence="5 6">
    <name type="scientific">Rhizobium etli bv. mimosae str. IE4771</name>
    <dbReference type="NCBI Taxonomy" id="1432050"/>
    <lineage>
        <taxon>Bacteria</taxon>
        <taxon>Pseudomonadati</taxon>
        <taxon>Pseudomonadota</taxon>
        <taxon>Alphaproteobacteria</taxon>
        <taxon>Hyphomicrobiales</taxon>
        <taxon>Rhizobiaceae</taxon>
        <taxon>Rhizobium/Agrobacterium group</taxon>
        <taxon>Rhizobium</taxon>
    </lineage>
</organism>
<accession>A0A060I7K7</accession>
<dbReference type="SUPFAM" id="SSF46894">
    <property type="entry name" value="C-terminal effector domain of the bipartite response regulators"/>
    <property type="match status" value="1"/>
</dbReference>